<dbReference type="Proteomes" id="UP000499080">
    <property type="component" value="Unassembled WGS sequence"/>
</dbReference>
<evidence type="ECO:0000313" key="1">
    <source>
        <dbReference type="EMBL" id="GBN75121.1"/>
    </source>
</evidence>
<reference evidence="1 2" key="1">
    <citation type="journal article" date="2019" name="Sci. Rep.">
        <title>Orb-weaving spider Araneus ventricosus genome elucidates the spidroin gene catalogue.</title>
        <authorList>
            <person name="Kono N."/>
            <person name="Nakamura H."/>
            <person name="Ohtoshi R."/>
            <person name="Moran D.A.P."/>
            <person name="Shinohara A."/>
            <person name="Yoshida Y."/>
            <person name="Fujiwara M."/>
            <person name="Mori M."/>
            <person name="Tomita M."/>
            <person name="Arakawa K."/>
        </authorList>
    </citation>
    <scope>NUCLEOTIDE SEQUENCE [LARGE SCALE GENOMIC DNA]</scope>
</reference>
<gene>
    <name evidence="1" type="ORF">AVEN_103336_1</name>
</gene>
<organism evidence="1 2">
    <name type="scientific">Araneus ventricosus</name>
    <name type="common">Orbweaver spider</name>
    <name type="synonym">Epeira ventricosa</name>
    <dbReference type="NCBI Taxonomy" id="182803"/>
    <lineage>
        <taxon>Eukaryota</taxon>
        <taxon>Metazoa</taxon>
        <taxon>Ecdysozoa</taxon>
        <taxon>Arthropoda</taxon>
        <taxon>Chelicerata</taxon>
        <taxon>Arachnida</taxon>
        <taxon>Araneae</taxon>
        <taxon>Araneomorphae</taxon>
        <taxon>Entelegynae</taxon>
        <taxon>Araneoidea</taxon>
        <taxon>Araneidae</taxon>
        <taxon>Araneus</taxon>
    </lineage>
</organism>
<sequence length="48" mass="5275">MIKTGGENSYFAPGATYPRYAIAKISEIPVSVDAISNIHLELYWDSGQ</sequence>
<comment type="caution">
    <text evidence="1">The sequence shown here is derived from an EMBL/GenBank/DDBJ whole genome shotgun (WGS) entry which is preliminary data.</text>
</comment>
<evidence type="ECO:0000313" key="2">
    <source>
        <dbReference type="Proteomes" id="UP000499080"/>
    </source>
</evidence>
<proteinExistence type="predicted"/>
<feature type="non-terminal residue" evidence="1">
    <location>
        <position position="48"/>
    </location>
</feature>
<name>A0A4Y2RHM2_ARAVE</name>
<accession>A0A4Y2RHM2</accession>
<keyword evidence="2" id="KW-1185">Reference proteome</keyword>
<dbReference type="AlphaFoldDB" id="A0A4Y2RHM2"/>
<dbReference type="EMBL" id="BGPR01017106">
    <property type="protein sequence ID" value="GBN75121.1"/>
    <property type="molecule type" value="Genomic_DNA"/>
</dbReference>
<protein>
    <submittedName>
        <fullName evidence="1">Uncharacterized protein</fullName>
    </submittedName>
</protein>